<reference evidence="3 4" key="1">
    <citation type="submission" date="2019-09" db="EMBL/GenBank/DDBJ databases">
        <title>Genome Sequences of Streptomyces kaniharaensis ATCC 21070.</title>
        <authorList>
            <person name="Zhu W."/>
            <person name="De Crecy-Lagard V."/>
            <person name="Richards N.G."/>
        </authorList>
    </citation>
    <scope>NUCLEOTIDE SEQUENCE [LARGE SCALE GENOMIC DNA]</scope>
    <source>
        <strain evidence="3 4">SF-557</strain>
    </source>
</reference>
<dbReference type="EMBL" id="WBOF01000001">
    <property type="protein sequence ID" value="MQS15821.1"/>
    <property type="molecule type" value="Genomic_DNA"/>
</dbReference>
<name>A0A6N7KWJ3_9ACTN</name>
<evidence type="ECO:0000256" key="1">
    <source>
        <dbReference type="SAM" id="MobiDB-lite"/>
    </source>
</evidence>
<organism evidence="3 4">
    <name type="scientific">Streptomyces kaniharaensis</name>
    <dbReference type="NCBI Taxonomy" id="212423"/>
    <lineage>
        <taxon>Bacteria</taxon>
        <taxon>Bacillati</taxon>
        <taxon>Actinomycetota</taxon>
        <taxon>Actinomycetes</taxon>
        <taxon>Kitasatosporales</taxon>
        <taxon>Streptomycetaceae</taxon>
        <taxon>Streptomyces</taxon>
    </lineage>
</organism>
<evidence type="ECO:0000313" key="3">
    <source>
        <dbReference type="EMBL" id="MQS15821.1"/>
    </source>
</evidence>
<gene>
    <name evidence="3" type="ORF">F7Q99_27025</name>
</gene>
<evidence type="ECO:0000256" key="2">
    <source>
        <dbReference type="SAM" id="Phobius"/>
    </source>
</evidence>
<dbReference type="Proteomes" id="UP000450000">
    <property type="component" value="Unassembled WGS sequence"/>
</dbReference>
<proteinExistence type="predicted"/>
<keyword evidence="4" id="KW-1185">Reference proteome</keyword>
<dbReference type="RefSeq" id="WP_153465546.1">
    <property type="nucleotide sequence ID" value="NZ_WBOF01000001.1"/>
</dbReference>
<feature type="transmembrane region" description="Helical" evidence="2">
    <location>
        <begin position="105"/>
        <end position="124"/>
    </location>
</feature>
<feature type="region of interest" description="Disordered" evidence="1">
    <location>
        <begin position="181"/>
        <end position="205"/>
    </location>
</feature>
<feature type="transmembrane region" description="Helical" evidence="2">
    <location>
        <begin position="21"/>
        <end position="37"/>
    </location>
</feature>
<keyword evidence="2" id="KW-0472">Membrane</keyword>
<keyword evidence="2" id="KW-1133">Transmembrane helix</keyword>
<comment type="caution">
    <text evidence="3">The sequence shown here is derived from an EMBL/GenBank/DDBJ whole genome shotgun (WGS) entry which is preliminary data.</text>
</comment>
<sequence length="205" mass="20036">MTPFPDPTPSSARWAPRLDRAALRAVGAALALAAAGVGDGGSGTAVDRFGPAASVAAAAFALWASPPSEGGAPTATLPAGLTATRTTALATGSVLLAALGEPAPWRALVVTVLLTGYLLLLDALDPRHRPRRPASAAAATLASLLVLPAAFAPTAALAWSRPVALLGLAAAACGTGLALCPPGAPSSPDPPSPSDEPAQGDAARH</sequence>
<feature type="transmembrane region" description="Helical" evidence="2">
    <location>
        <begin position="136"/>
        <end position="157"/>
    </location>
</feature>
<dbReference type="AlphaFoldDB" id="A0A6N7KWJ3"/>
<evidence type="ECO:0000313" key="4">
    <source>
        <dbReference type="Proteomes" id="UP000450000"/>
    </source>
</evidence>
<accession>A0A6N7KWJ3</accession>
<keyword evidence="2" id="KW-0812">Transmembrane</keyword>
<protein>
    <submittedName>
        <fullName evidence="3">Uncharacterized protein</fullName>
    </submittedName>
</protein>
<feature type="compositionally biased region" description="Pro residues" evidence="1">
    <location>
        <begin position="182"/>
        <end position="194"/>
    </location>
</feature>